<evidence type="ECO:0008006" key="4">
    <source>
        <dbReference type="Google" id="ProtNLM"/>
    </source>
</evidence>
<proteinExistence type="predicted"/>
<feature type="transmembrane region" description="Helical" evidence="1">
    <location>
        <begin position="50"/>
        <end position="70"/>
    </location>
</feature>
<feature type="transmembrane region" description="Helical" evidence="1">
    <location>
        <begin position="116"/>
        <end position="136"/>
    </location>
</feature>
<gene>
    <name evidence="2" type="ORF">DWX20_02200</name>
</gene>
<keyword evidence="1" id="KW-0812">Transmembrane</keyword>
<evidence type="ECO:0000313" key="3">
    <source>
        <dbReference type="Proteomes" id="UP000284731"/>
    </source>
</evidence>
<dbReference type="AlphaFoldDB" id="A0A412PIC2"/>
<feature type="transmembrane region" description="Helical" evidence="1">
    <location>
        <begin position="143"/>
        <end position="163"/>
    </location>
</feature>
<keyword evidence="1" id="KW-0472">Membrane</keyword>
<dbReference type="RefSeq" id="WP_118764307.1">
    <property type="nucleotide sequence ID" value="NZ_CABJCF010000001.1"/>
</dbReference>
<feature type="transmembrane region" description="Helical" evidence="1">
    <location>
        <begin position="169"/>
        <end position="187"/>
    </location>
</feature>
<dbReference type="PANTHER" id="PTHR36832:SF1">
    <property type="entry name" value="SLR1174 PROTEIN"/>
    <property type="match status" value="1"/>
</dbReference>
<dbReference type="PANTHER" id="PTHR36832">
    <property type="entry name" value="SLR1174 PROTEIN-RELATED"/>
    <property type="match status" value="1"/>
</dbReference>
<dbReference type="InterPro" id="IPR010390">
    <property type="entry name" value="ABC-2_transporter-like"/>
</dbReference>
<dbReference type="EMBL" id="QRWX01000001">
    <property type="protein sequence ID" value="RGT57883.1"/>
    <property type="molecule type" value="Genomic_DNA"/>
</dbReference>
<feature type="transmembrane region" description="Helical" evidence="1">
    <location>
        <begin position="228"/>
        <end position="246"/>
    </location>
</feature>
<feature type="transmembrane region" description="Helical" evidence="1">
    <location>
        <begin position="91"/>
        <end position="110"/>
    </location>
</feature>
<keyword evidence="1" id="KW-1133">Transmembrane helix</keyword>
<organism evidence="2 3">
    <name type="scientific">Solobacterium moorei</name>
    <dbReference type="NCBI Taxonomy" id="102148"/>
    <lineage>
        <taxon>Bacteria</taxon>
        <taxon>Bacillati</taxon>
        <taxon>Bacillota</taxon>
        <taxon>Erysipelotrichia</taxon>
        <taxon>Erysipelotrichales</taxon>
        <taxon>Erysipelotrichaceae</taxon>
        <taxon>Solobacterium</taxon>
    </lineage>
</organism>
<evidence type="ECO:0000313" key="2">
    <source>
        <dbReference type="EMBL" id="RGT57883.1"/>
    </source>
</evidence>
<reference evidence="2 3" key="1">
    <citation type="submission" date="2018-08" db="EMBL/GenBank/DDBJ databases">
        <title>A genome reference for cultivated species of the human gut microbiota.</title>
        <authorList>
            <person name="Zou Y."/>
            <person name="Xue W."/>
            <person name="Luo G."/>
        </authorList>
    </citation>
    <scope>NUCLEOTIDE SEQUENCE [LARGE SCALE GENOMIC DNA]</scope>
    <source>
        <strain evidence="2 3">AF18-46</strain>
    </source>
</reference>
<accession>A0A412PIC2</accession>
<name>A0A412PIC2_9FIRM</name>
<comment type="caution">
    <text evidence="2">The sequence shown here is derived from an EMBL/GenBank/DDBJ whole genome shotgun (WGS) entry which is preliminary data.</text>
</comment>
<dbReference type="Proteomes" id="UP000284731">
    <property type="component" value="Unassembled WGS sequence"/>
</dbReference>
<sequence>MITSLLKNSFKQYISYPLYFIGEVLGSVLFPIAINCFFIISIMSTTDIKAYTNSGIILYVIISNLTYVVITMDVSREIAKDIKGNGLGQKLLLPKCYFILVIFKALAKMAVRIICVYIPIFTVSIFALGTSNILACMLKAIPFLLYACSISILISILIGLSAFYFTEIWGLKAFISFISYVLSGSLFPFDLTLKSIQKILLLTPFPYISYIPTKIITDSNFLIEPFMFIIPLIYIIIFLIISIFIWRDGIKKYQSCGV</sequence>
<feature type="transmembrane region" description="Helical" evidence="1">
    <location>
        <begin position="20"/>
        <end position="44"/>
    </location>
</feature>
<evidence type="ECO:0000256" key="1">
    <source>
        <dbReference type="SAM" id="Phobius"/>
    </source>
</evidence>
<protein>
    <recommendedName>
        <fullName evidence="4">ABC transporter permease</fullName>
    </recommendedName>
</protein>
<dbReference type="Pfam" id="PF06182">
    <property type="entry name" value="ABC2_membrane_6"/>
    <property type="match status" value="1"/>
</dbReference>